<name>A0A2K3PZD2_9HYPO</name>
<evidence type="ECO:0000313" key="1">
    <source>
        <dbReference type="EMBL" id="PNY20647.1"/>
    </source>
</evidence>
<dbReference type="EMBL" id="NRSZ01001265">
    <property type="protein sequence ID" value="PNY20647.1"/>
    <property type="molecule type" value="Genomic_DNA"/>
</dbReference>
<dbReference type="AlphaFoldDB" id="A0A2K3PZD2"/>
<gene>
    <name evidence="1" type="ORF">TCAP_07331</name>
</gene>
<protein>
    <submittedName>
        <fullName evidence="1">Uncharacterized protein</fullName>
    </submittedName>
</protein>
<proteinExistence type="predicted"/>
<organism evidence="1 2">
    <name type="scientific">Tolypocladium capitatum</name>
    <dbReference type="NCBI Taxonomy" id="45235"/>
    <lineage>
        <taxon>Eukaryota</taxon>
        <taxon>Fungi</taxon>
        <taxon>Dikarya</taxon>
        <taxon>Ascomycota</taxon>
        <taxon>Pezizomycotina</taxon>
        <taxon>Sordariomycetes</taxon>
        <taxon>Hypocreomycetidae</taxon>
        <taxon>Hypocreales</taxon>
        <taxon>Ophiocordycipitaceae</taxon>
        <taxon>Tolypocladium</taxon>
    </lineage>
</organism>
<reference evidence="1 2" key="1">
    <citation type="submission" date="2017-08" db="EMBL/GenBank/DDBJ databases">
        <title>Harnessing the power of phylogenomics to disentangle the directionality and signatures of interkingdom host jumping in the parasitic fungal genus Tolypocladium.</title>
        <authorList>
            <person name="Quandt C.A."/>
            <person name="Patterson W."/>
            <person name="Spatafora J.W."/>
        </authorList>
    </citation>
    <scope>NUCLEOTIDE SEQUENCE [LARGE SCALE GENOMIC DNA]</scope>
    <source>
        <strain evidence="1 2">CBS 113982</strain>
    </source>
</reference>
<accession>A0A2K3PZD2</accession>
<evidence type="ECO:0000313" key="2">
    <source>
        <dbReference type="Proteomes" id="UP000236621"/>
    </source>
</evidence>
<comment type="caution">
    <text evidence="1">The sequence shown here is derived from an EMBL/GenBank/DDBJ whole genome shotgun (WGS) entry which is preliminary data.</text>
</comment>
<keyword evidence="2" id="KW-1185">Reference proteome</keyword>
<dbReference type="Proteomes" id="UP000236621">
    <property type="component" value="Unassembled WGS sequence"/>
</dbReference>
<sequence>MSTCRRLGLMIYEPAVRSISPTHPSAETIDISPPIKDPRTRVSLEYHAAKLCVPLEAHSRPLNAPPPALSALTPRTRTITAFRSSLLVACAP</sequence>